<protein>
    <submittedName>
        <fullName evidence="1">Uncharacterized protein</fullName>
    </submittedName>
</protein>
<organism evidence="1">
    <name type="scientific">uncultured Caudovirales phage</name>
    <dbReference type="NCBI Taxonomy" id="2100421"/>
    <lineage>
        <taxon>Viruses</taxon>
        <taxon>Duplodnaviria</taxon>
        <taxon>Heunggongvirae</taxon>
        <taxon>Uroviricota</taxon>
        <taxon>Caudoviricetes</taxon>
        <taxon>Peduoviridae</taxon>
        <taxon>Maltschvirus</taxon>
        <taxon>Maltschvirus maltsch</taxon>
    </lineage>
</organism>
<evidence type="ECO:0000313" key="1">
    <source>
        <dbReference type="EMBL" id="CAB4126273.1"/>
    </source>
</evidence>
<proteinExistence type="predicted"/>
<name>A0A6J5KZC7_9CAUD</name>
<dbReference type="EMBL" id="LR796193">
    <property type="protein sequence ID" value="CAB4126273.1"/>
    <property type="molecule type" value="Genomic_DNA"/>
</dbReference>
<gene>
    <name evidence="1" type="ORF">UFOVP70_17</name>
</gene>
<sequence length="83" mass="9607">MSDTKPRPLSQIARDIGNDWGAKMSPYARPYWLAMLELQTINDKYHWDNAHDVVLRFLCNANAWRGPIARAVKLELKQIANIK</sequence>
<accession>A0A6J5KZC7</accession>
<reference evidence="1" key="1">
    <citation type="submission" date="2020-04" db="EMBL/GenBank/DDBJ databases">
        <authorList>
            <person name="Chiriac C."/>
            <person name="Salcher M."/>
            <person name="Ghai R."/>
            <person name="Kavagutti S V."/>
        </authorList>
    </citation>
    <scope>NUCLEOTIDE SEQUENCE</scope>
</reference>